<name>A0ABR8JFS6_9BACT</name>
<evidence type="ECO:0000313" key="3">
    <source>
        <dbReference type="Proteomes" id="UP000642468"/>
    </source>
</evidence>
<comment type="caution">
    <text evidence="2">The sequence shown here is derived from an EMBL/GenBank/DDBJ whole genome shotgun (WGS) entry which is preliminary data.</text>
</comment>
<feature type="transmembrane region" description="Helical" evidence="1">
    <location>
        <begin position="154"/>
        <end position="183"/>
    </location>
</feature>
<keyword evidence="1" id="KW-0812">Transmembrane</keyword>
<dbReference type="RefSeq" id="WP_190784705.1">
    <property type="nucleotide sequence ID" value="NZ_JACWZZ010000002.1"/>
</dbReference>
<accession>A0ABR8JFS6</accession>
<feature type="transmembrane region" description="Helical" evidence="1">
    <location>
        <begin position="373"/>
        <end position="389"/>
    </location>
</feature>
<keyword evidence="1" id="KW-0472">Membrane</keyword>
<evidence type="ECO:0000256" key="1">
    <source>
        <dbReference type="SAM" id="Phobius"/>
    </source>
</evidence>
<evidence type="ECO:0000313" key="2">
    <source>
        <dbReference type="EMBL" id="MBD2715733.1"/>
    </source>
</evidence>
<gene>
    <name evidence="2" type="ORF">IC231_11860</name>
</gene>
<feature type="transmembrane region" description="Helical" evidence="1">
    <location>
        <begin position="195"/>
        <end position="211"/>
    </location>
</feature>
<proteinExistence type="predicted"/>
<evidence type="ECO:0008006" key="4">
    <source>
        <dbReference type="Google" id="ProtNLM"/>
    </source>
</evidence>
<keyword evidence="1" id="KW-1133">Transmembrane helix</keyword>
<reference evidence="2 3" key="1">
    <citation type="submission" date="2020-09" db="EMBL/GenBank/DDBJ databases">
        <authorList>
            <person name="Kim M.K."/>
        </authorList>
    </citation>
    <scope>NUCLEOTIDE SEQUENCE [LARGE SCALE GENOMIC DNA]</scope>
    <source>
        <strain evidence="2 3">BT646</strain>
    </source>
</reference>
<feature type="transmembrane region" description="Helical" evidence="1">
    <location>
        <begin position="103"/>
        <end position="124"/>
    </location>
</feature>
<dbReference type="EMBL" id="JACWZZ010000002">
    <property type="protein sequence ID" value="MBD2715733.1"/>
    <property type="molecule type" value="Genomic_DNA"/>
</dbReference>
<organism evidence="2 3">
    <name type="scientific">Hymenobacter duratus</name>
    <dbReference type="NCBI Taxonomy" id="2771356"/>
    <lineage>
        <taxon>Bacteria</taxon>
        <taxon>Pseudomonadati</taxon>
        <taxon>Bacteroidota</taxon>
        <taxon>Cytophagia</taxon>
        <taxon>Cytophagales</taxon>
        <taxon>Hymenobacteraceae</taxon>
        <taxon>Hymenobacter</taxon>
    </lineage>
</organism>
<protein>
    <recommendedName>
        <fullName evidence="4">Glycosyltransferase RgtA/B/C/D-like domain-containing protein</fullName>
    </recommendedName>
</protein>
<feature type="transmembrane region" description="Helical" evidence="1">
    <location>
        <begin position="395"/>
        <end position="414"/>
    </location>
</feature>
<dbReference type="Proteomes" id="UP000642468">
    <property type="component" value="Unassembled WGS sequence"/>
</dbReference>
<keyword evidence="3" id="KW-1185">Reference proteome</keyword>
<sequence>MAFLLKGATVYYGAGQEHLNGDSFSFVNSFLNLWHNGHYTLEPLIPDASFGRLPGYPFFYGLHYILFGPQWALPTLSISQIILDTSVIVLLHNMLRRWTGQMWPAILVAVLYATYPFAIIWVTVVGTETLNTFCTVVWLSLLTRANGNRWLYVLIGLVAACTFYVRAYMGVLLPISMLFVLVWPHAGLLPRWQRVAWLVTGFGVLYIWWPARNLVGQGQLVLVKPASAGYPNQREDMQAYLDWLHAWTNDNTTWVEGLVHDKTLRYPAEIFSNPQEEARAYALTRMAARCGGSFHLRRLDTHDYRLVLPERFRNCNSQIAAGFDSLRLSYIQRHPWEYRAAVPFSNLRKAFFKSATVHQGGAGVKVLLQRMLFGYRTLMLLVGIAGLVGGWRRSYFWPIAWYFLFIYFYVSFDFRSLEMRYLLQGDVLLLLPAVWIVVTGARRLLHRPPAAVQQ</sequence>